<sequence length="189" mass="20966">MSEDENLLFLANIRENAAVQDVSLAKGKGEANDASIGSTNARVVQAISVLGRLCTSNELKVITKSSLATTYFKNEFGDSDLQVLNLLKNHMTNTWNVYNSTKDSKLQDTLNTCHTFLKLAQSISISLGKILSVVKSNEYSLDVTSVNRAILEVILETKFKLPNLNDRLNSHQLTNLAKLDIFLEEDFVI</sequence>
<dbReference type="Proteomes" id="UP001239111">
    <property type="component" value="Chromosome 3"/>
</dbReference>
<proteinExistence type="predicted"/>
<evidence type="ECO:0000313" key="1">
    <source>
        <dbReference type="EMBL" id="KAJ8671595.1"/>
    </source>
</evidence>
<keyword evidence="2" id="KW-1185">Reference proteome</keyword>
<comment type="caution">
    <text evidence="1">The sequence shown here is derived from an EMBL/GenBank/DDBJ whole genome shotgun (WGS) entry which is preliminary data.</text>
</comment>
<accession>A0ACC2NPZ7</accession>
<organism evidence="1 2">
    <name type="scientific">Eretmocerus hayati</name>
    <dbReference type="NCBI Taxonomy" id="131215"/>
    <lineage>
        <taxon>Eukaryota</taxon>
        <taxon>Metazoa</taxon>
        <taxon>Ecdysozoa</taxon>
        <taxon>Arthropoda</taxon>
        <taxon>Hexapoda</taxon>
        <taxon>Insecta</taxon>
        <taxon>Pterygota</taxon>
        <taxon>Neoptera</taxon>
        <taxon>Endopterygota</taxon>
        <taxon>Hymenoptera</taxon>
        <taxon>Apocrita</taxon>
        <taxon>Proctotrupomorpha</taxon>
        <taxon>Chalcidoidea</taxon>
        <taxon>Aphelinidae</taxon>
        <taxon>Aphelininae</taxon>
        <taxon>Eretmocerus</taxon>
    </lineage>
</organism>
<gene>
    <name evidence="1" type="ORF">QAD02_002854</name>
</gene>
<protein>
    <submittedName>
        <fullName evidence="1">Uncharacterized protein</fullName>
    </submittedName>
</protein>
<dbReference type="EMBL" id="CM056743">
    <property type="protein sequence ID" value="KAJ8671595.1"/>
    <property type="molecule type" value="Genomic_DNA"/>
</dbReference>
<evidence type="ECO:0000313" key="2">
    <source>
        <dbReference type="Proteomes" id="UP001239111"/>
    </source>
</evidence>
<reference evidence="1" key="1">
    <citation type="submission" date="2023-04" db="EMBL/GenBank/DDBJ databases">
        <title>A chromosome-level genome assembly of the parasitoid wasp Eretmocerus hayati.</title>
        <authorList>
            <person name="Zhong Y."/>
            <person name="Liu S."/>
            <person name="Liu Y."/>
        </authorList>
    </citation>
    <scope>NUCLEOTIDE SEQUENCE</scope>
    <source>
        <strain evidence="1">ZJU_SS_LIU_2023</strain>
    </source>
</reference>
<name>A0ACC2NPZ7_9HYME</name>